<name>A0ABR2TYH9_9ROSI</name>
<reference evidence="1 2" key="1">
    <citation type="journal article" date="2024" name="G3 (Bethesda)">
        <title>Genome assembly of Hibiscus sabdariffa L. provides insights into metabolisms of medicinal natural products.</title>
        <authorList>
            <person name="Kim T."/>
        </authorList>
    </citation>
    <scope>NUCLEOTIDE SEQUENCE [LARGE SCALE GENOMIC DNA]</scope>
    <source>
        <strain evidence="1">TK-2024</strain>
        <tissue evidence="1">Old leaves</tissue>
    </source>
</reference>
<accession>A0ABR2TYH9</accession>
<proteinExistence type="predicted"/>
<evidence type="ECO:0000313" key="2">
    <source>
        <dbReference type="Proteomes" id="UP001396334"/>
    </source>
</evidence>
<organism evidence="1 2">
    <name type="scientific">Hibiscus sabdariffa</name>
    <name type="common">roselle</name>
    <dbReference type="NCBI Taxonomy" id="183260"/>
    <lineage>
        <taxon>Eukaryota</taxon>
        <taxon>Viridiplantae</taxon>
        <taxon>Streptophyta</taxon>
        <taxon>Embryophyta</taxon>
        <taxon>Tracheophyta</taxon>
        <taxon>Spermatophyta</taxon>
        <taxon>Magnoliopsida</taxon>
        <taxon>eudicotyledons</taxon>
        <taxon>Gunneridae</taxon>
        <taxon>Pentapetalae</taxon>
        <taxon>rosids</taxon>
        <taxon>malvids</taxon>
        <taxon>Malvales</taxon>
        <taxon>Malvaceae</taxon>
        <taxon>Malvoideae</taxon>
        <taxon>Hibiscus</taxon>
    </lineage>
</organism>
<sequence length="194" mass="22354">MLPHCSPTSVDYLATTPTLSEVRETLRSMAPLKAHDWMAYMMSFTRNIGISWEIAHSMLSKKIKQRWMAVKVDLEKAFDRIRLDFLRDTLVELRNRGGLAIHRSNEHNISFMQKLAFNLVSSPDTMWLTTLRQKYIMNSTCPFTIARPNCSPLWRALSKVWEIIRGNIFCLSDLLHPMVVPHVIGVMPPSLEAI</sequence>
<gene>
    <name evidence="1" type="ORF">V6N11_017428</name>
</gene>
<evidence type="ECO:0008006" key="3">
    <source>
        <dbReference type="Google" id="ProtNLM"/>
    </source>
</evidence>
<keyword evidence="2" id="KW-1185">Reference proteome</keyword>
<protein>
    <recommendedName>
        <fullName evidence="3">Reverse transcriptase domain-containing protein</fullName>
    </recommendedName>
</protein>
<evidence type="ECO:0000313" key="1">
    <source>
        <dbReference type="EMBL" id="KAK9042351.1"/>
    </source>
</evidence>
<dbReference type="Proteomes" id="UP001396334">
    <property type="component" value="Unassembled WGS sequence"/>
</dbReference>
<comment type="caution">
    <text evidence="1">The sequence shown here is derived from an EMBL/GenBank/DDBJ whole genome shotgun (WGS) entry which is preliminary data.</text>
</comment>
<dbReference type="EMBL" id="JBBPBN010000004">
    <property type="protein sequence ID" value="KAK9042351.1"/>
    <property type="molecule type" value="Genomic_DNA"/>
</dbReference>